<name>A0A085JB53_9GAMM</name>
<evidence type="ECO:0000313" key="2">
    <source>
        <dbReference type="Proteomes" id="UP000028602"/>
    </source>
</evidence>
<protein>
    <submittedName>
        <fullName evidence="1">Primosomal replication protein N</fullName>
    </submittedName>
</protein>
<comment type="caution">
    <text evidence="1">The sequence shown here is derived from an EMBL/GenBank/DDBJ whole genome shotgun (WGS) entry which is preliminary data.</text>
</comment>
<dbReference type="Pfam" id="PF07445">
    <property type="entry name" value="PriC"/>
    <property type="match status" value="1"/>
</dbReference>
<dbReference type="Proteomes" id="UP000028602">
    <property type="component" value="Unassembled WGS sequence"/>
</dbReference>
<proteinExistence type="predicted"/>
<dbReference type="AlphaFoldDB" id="A0A085JB53"/>
<evidence type="ECO:0000313" key="1">
    <source>
        <dbReference type="EMBL" id="KFD17699.1"/>
    </source>
</evidence>
<gene>
    <name evidence="1" type="ORF">GTPT_2949</name>
</gene>
<dbReference type="InterPro" id="IPR038338">
    <property type="entry name" value="PriC_sf"/>
</dbReference>
<dbReference type="EMBL" id="JMPR01000045">
    <property type="protein sequence ID" value="KFD17699.1"/>
    <property type="molecule type" value="Genomic_DNA"/>
</dbReference>
<dbReference type="InterPro" id="IPR010890">
    <property type="entry name" value="PriC"/>
</dbReference>
<accession>A0A085JB53</accession>
<dbReference type="Gene3D" id="1.20.1270.340">
    <property type="match status" value="1"/>
</dbReference>
<keyword evidence="2" id="KW-1185">Reference proteome</keyword>
<reference evidence="1 2" key="1">
    <citation type="submission" date="2014-05" db="EMBL/GenBank/DDBJ databases">
        <title>ATOL: Assembling a taxonomically balanced genome-scale reconstruction of the evolutionary history of the Enterobacteriaceae.</title>
        <authorList>
            <person name="Plunkett G.III."/>
            <person name="Neeno-Eckwall E.C."/>
            <person name="Glasner J.D."/>
            <person name="Perna N.T."/>
        </authorList>
    </citation>
    <scope>NUCLEOTIDE SEQUENCE [LARGE SCALE GENOMIC DNA]</scope>
    <source>
        <strain evidence="1 2">ATCC 33301</strain>
    </source>
</reference>
<dbReference type="eggNOG" id="COG3923">
    <property type="taxonomic scope" value="Bacteria"/>
</dbReference>
<organism evidence="1 2">
    <name type="scientific">Tatumella ptyseos ATCC 33301</name>
    <dbReference type="NCBI Taxonomy" id="1005995"/>
    <lineage>
        <taxon>Bacteria</taxon>
        <taxon>Pseudomonadati</taxon>
        <taxon>Pseudomonadota</taxon>
        <taxon>Gammaproteobacteria</taxon>
        <taxon>Enterobacterales</taxon>
        <taxon>Erwiniaceae</taxon>
        <taxon>Tatumella</taxon>
    </lineage>
</organism>
<dbReference type="RefSeq" id="WP_025902217.1">
    <property type="nucleotide sequence ID" value="NZ_ATMJ01000034.1"/>
</dbReference>
<sequence>MNRDKIIRQFAMLIAQLKQKIAQAGDPACREKRFDNTLFPVSGPTLTSYLQQTEQSLEKLHQFESASSPAFLWLTEQMTAQCQALQRELSTPVRRRTVPADTASHWQHLYQQQLGYEARLNEMLLQHEQQLTTAVTLQQQQEIGEKIRILEQRLARCRLALKESHWQTTLRN</sequence>